<keyword evidence="2" id="KW-1185">Reference proteome</keyword>
<proteinExistence type="predicted"/>
<evidence type="ECO:0000313" key="1">
    <source>
        <dbReference type="EMBL" id="MBC5736102.1"/>
    </source>
</evidence>
<dbReference type="RefSeq" id="WP_186918499.1">
    <property type="nucleotide sequence ID" value="NZ_JACOPQ010000002.1"/>
</dbReference>
<comment type="caution">
    <text evidence="1">The sequence shown here is derived from an EMBL/GenBank/DDBJ whole genome shotgun (WGS) entry which is preliminary data.</text>
</comment>
<dbReference type="AlphaFoldDB" id="A0A8J6J4N5"/>
<gene>
    <name evidence="1" type="ORF">H8S62_03640</name>
</gene>
<organism evidence="1 2">
    <name type="scientific">Lawsonibacter faecis</name>
    <dbReference type="NCBI Taxonomy" id="2763052"/>
    <lineage>
        <taxon>Bacteria</taxon>
        <taxon>Bacillati</taxon>
        <taxon>Bacillota</taxon>
        <taxon>Clostridia</taxon>
        <taxon>Eubacteriales</taxon>
        <taxon>Oscillospiraceae</taxon>
        <taxon>Lawsonibacter</taxon>
    </lineage>
</organism>
<dbReference type="Proteomes" id="UP000607645">
    <property type="component" value="Unassembled WGS sequence"/>
</dbReference>
<sequence length="107" mass="11874">MATKTMFGVQVTDLGNVIETVEEHMETVRGKPFRAKLYRRNGLAQYIERDGSVTLADSACFYDCGSDGVSRSYISHRDELPTEEEKAAGRKLIQEAATRAMVAAGIW</sequence>
<name>A0A8J6J4N5_9FIRM</name>
<dbReference type="EMBL" id="JACOPQ010000002">
    <property type="protein sequence ID" value="MBC5736102.1"/>
    <property type="molecule type" value="Genomic_DNA"/>
</dbReference>
<protein>
    <submittedName>
        <fullName evidence="1">Uncharacterized protein</fullName>
    </submittedName>
</protein>
<accession>A0A8J6J4N5</accession>
<evidence type="ECO:0000313" key="2">
    <source>
        <dbReference type="Proteomes" id="UP000607645"/>
    </source>
</evidence>
<reference evidence="1" key="1">
    <citation type="submission" date="2020-08" db="EMBL/GenBank/DDBJ databases">
        <title>Genome public.</title>
        <authorList>
            <person name="Liu C."/>
            <person name="Sun Q."/>
        </authorList>
    </citation>
    <scope>NUCLEOTIDE SEQUENCE</scope>
    <source>
        <strain evidence="1">NSJ-52</strain>
    </source>
</reference>